<dbReference type="Gene3D" id="1.20.1280.50">
    <property type="match status" value="1"/>
</dbReference>
<dbReference type="Pfam" id="PF12937">
    <property type="entry name" value="F-box-like"/>
    <property type="match status" value="1"/>
</dbReference>
<evidence type="ECO:0000313" key="2">
    <source>
        <dbReference type="EMBL" id="CAL4909781.1"/>
    </source>
</evidence>
<dbReference type="InterPro" id="IPR013187">
    <property type="entry name" value="F-box-assoc_dom_typ3"/>
</dbReference>
<accession>A0ABC8WI57</accession>
<gene>
    <name evidence="2" type="ORF">URODEC1_LOCUS13946</name>
</gene>
<dbReference type="AlphaFoldDB" id="A0ABC8WI57"/>
<dbReference type="InterPro" id="IPR036047">
    <property type="entry name" value="F-box-like_dom_sf"/>
</dbReference>
<sequence>MASIKPTMTFQEGATFVFGSWVCIADDAGGFRRHLGPAVEKKAPVSTTRPTVDDLAENLNEIQLSDLIGGHEYEFKPHLTSTQAQIGLLESDSNPSASGGGIHALCHDALADIFARLPSESVLRCGAVCKSWRRITTDGSFLAAHAARRPREMLVITPSLTVSSFPLTLAPARRRFLCDSAERNKNGTATWSRLLASLHGLLVFEQRPGLYAVCNPVTRQWTNLPVLAPDPCFTAFACGFYFHGSSGEYRLLCHGEEAASGWKDYYYVLAAGATRPRRLSRAPADCPVGYQQPVAHGEILYWSSRHPQADRTGKMLAFHTVYETFRLMSGPPGATMAQLLELDGSLCVCAQDMSCATRFDIWALQDHEAERWTLRLRVEVPPLRNIRSGGPWLVSTAITAGDGSFLLIGDPHCPMVVLFDIKRKKLVKEMHFRSTPTFIKFSESLVSHDFFQLPRCPELKPLKFPDEPMAPQNVTPNVEGEGFNYFGQ</sequence>
<dbReference type="InterPro" id="IPR017451">
    <property type="entry name" value="F-box-assoc_interact_dom"/>
</dbReference>
<dbReference type="InterPro" id="IPR001810">
    <property type="entry name" value="F-box_dom"/>
</dbReference>
<dbReference type="NCBIfam" id="TIGR01640">
    <property type="entry name" value="F_box_assoc_1"/>
    <property type="match status" value="1"/>
</dbReference>
<reference evidence="3" key="1">
    <citation type="submission" date="2024-06" db="EMBL/GenBank/DDBJ databases">
        <authorList>
            <person name="Ryan C."/>
        </authorList>
    </citation>
    <scope>NUCLEOTIDE SEQUENCE [LARGE SCALE GENOMIC DNA]</scope>
</reference>
<protein>
    <recommendedName>
        <fullName evidence="1">F-box domain-containing protein</fullName>
    </recommendedName>
</protein>
<feature type="domain" description="F-box" evidence="1">
    <location>
        <begin position="105"/>
        <end position="145"/>
    </location>
</feature>
<dbReference type="PANTHER" id="PTHR31672:SF2">
    <property type="entry name" value="F-BOX DOMAIN-CONTAINING PROTEIN"/>
    <property type="match status" value="1"/>
</dbReference>
<dbReference type="EMBL" id="OZ075122">
    <property type="protein sequence ID" value="CAL4909781.1"/>
    <property type="molecule type" value="Genomic_DNA"/>
</dbReference>
<dbReference type="PANTHER" id="PTHR31672">
    <property type="entry name" value="BNACNNG10540D PROTEIN"/>
    <property type="match status" value="1"/>
</dbReference>
<dbReference type="InterPro" id="IPR050796">
    <property type="entry name" value="SCF_F-box_component"/>
</dbReference>
<dbReference type="SUPFAM" id="SSF81383">
    <property type="entry name" value="F-box domain"/>
    <property type="match status" value="1"/>
</dbReference>
<evidence type="ECO:0000259" key="1">
    <source>
        <dbReference type="SMART" id="SM00256"/>
    </source>
</evidence>
<evidence type="ECO:0000313" key="3">
    <source>
        <dbReference type="Proteomes" id="UP001497457"/>
    </source>
</evidence>
<organism evidence="2 3">
    <name type="scientific">Urochloa decumbens</name>
    <dbReference type="NCBI Taxonomy" id="240449"/>
    <lineage>
        <taxon>Eukaryota</taxon>
        <taxon>Viridiplantae</taxon>
        <taxon>Streptophyta</taxon>
        <taxon>Embryophyta</taxon>
        <taxon>Tracheophyta</taxon>
        <taxon>Spermatophyta</taxon>
        <taxon>Magnoliopsida</taxon>
        <taxon>Liliopsida</taxon>
        <taxon>Poales</taxon>
        <taxon>Poaceae</taxon>
        <taxon>PACMAD clade</taxon>
        <taxon>Panicoideae</taxon>
        <taxon>Panicodae</taxon>
        <taxon>Paniceae</taxon>
        <taxon>Melinidinae</taxon>
        <taxon>Urochloa</taxon>
    </lineage>
</organism>
<dbReference type="Proteomes" id="UP001497457">
    <property type="component" value="Chromosome 12b"/>
</dbReference>
<name>A0ABC8WI57_9POAL</name>
<keyword evidence="3" id="KW-1185">Reference proteome</keyword>
<dbReference type="Pfam" id="PF08268">
    <property type="entry name" value="FBA_3"/>
    <property type="match status" value="1"/>
</dbReference>
<reference evidence="2 3" key="2">
    <citation type="submission" date="2024-10" db="EMBL/GenBank/DDBJ databases">
        <authorList>
            <person name="Ryan C."/>
        </authorList>
    </citation>
    <scope>NUCLEOTIDE SEQUENCE [LARGE SCALE GENOMIC DNA]</scope>
</reference>
<proteinExistence type="predicted"/>
<dbReference type="SMART" id="SM00256">
    <property type="entry name" value="FBOX"/>
    <property type="match status" value="1"/>
</dbReference>